<evidence type="ECO:0000259" key="3">
    <source>
        <dbReference type="Pfam" id="PF12624"/>
    </source>
</evidence>
<dbReference type="InterPro" id="IPR026854">
    <property type="entry name" value="VPS13_N"/>
</dbReference>
<comment type="similarity">
    <text evidence="1">Belongs to the VPS13 family.</text>
</comment>
<name>A0A6S7I6C0_PARCT</name>
<dbReference type="PANTHER" id="PTHR16166">
    <property type="entry name" value="VACUOLAR PROTEIN SORTING-ASSOCIATED PROTEIN VPS13"/>
    <property type="match status" value="1"/>
</dbReference>
<proteinExistence type="inferred from homology"/>
<organism evidence="4 5">
    <name type="scientific">Paramuricea clavata</name>
    <name type="common">Red gorgonian</name>
    <name type="synonym">Violescent sea-whip</name>
    <dbReference type="NCBI Taxonomy" id="317549"/>
    <lineage>
        <taxon>Eukaryota</taxon>
        <taxon>Metazoa</taxon>
        <taxon>Cnidaria</taxon>
        <taxon>Anthozoa</taxon>
        <taxon>Octocorallia</taxon>
        <taxon>Malacalcyonacea</taxon>
        <taxon>Plexauridae</taxon>
        <taxon>Paramuricea</taxon>
    </lineage>
</organism>
<dbReference type="PANTHER" id="PTHR16166:SF93">
    <property type="entry name" value="INTERMEMBRANE LIPID TRANSFER PROTEIN VPS13"/>
    <property type="match status" value="1"/>
</dbReference>
<keyword evidence="5" id="KW-1185">Reference proteome</keyword>
<keyword evidence="2" id="KW-0813">Transport</keyword>
<dbReference type="Pfam" id="PF12624">
    <property type="entry name" value="VPS13_N"/>
    <property type="match status" value="1"/>
</dbReference>
<evidence type="ECO:0000256" key="1">
    <source>
        <dbReference type="ARBA" id="ARBA00006545"/>
    </source>
</evidence>
<feature type="domain" description="Chorein N-terminal" evidence="3">
    <location>
        <begin position="2"/>
        <end position="132"/>
    </location>
</feature>
<dbReference type="OrthoDB" id="428159at2759"/>
<sequence length="166" mass="18912">MVFESYVVSILNKFLGQYVENLDASQFQMSIWGGDVKLENLVLKENALDELDLPVKVLRGHLGQLILKIPWKNLYLEPVVAKVDGVYLLARPNTDIKYNEVKEEKIKQEKKQQELTAIEEAIKYAEEAKNKSKILYVLGLQSLCGGGKFIIEAVVIPVHVKFQFSF</sequence>
<reference evidence="4" key="1">
    <citation type="submission" date="2020-04" db="EMBL/GenBank/DDBJ databases">
        <authorList>
            <person name="Alioto T."/>
            <person name="Alioto T."/>
            <person name="Gomez Garrido J."/>
        </authorList>
    </citation>
    <scope>NUCLEOTIDE SEQUENCE</scope>
    <source>
        <strain evidence="4">A484AB</strain>
    </source>
</reference>
<evidence type="ECO:0000256" key="2">
    <source>
        <dbReference type="ARBA" id="ARBA00022448"/>
    </source>
</evidence>
<dbReference type="Proteomes" id="UP001152795">
    <property type="component" value="Unassembled WGS sequence"/>
</dbReference>
<protein>
    <submittedName>
        <fullName evidence="4">Vacuolar sorting-associated 13A-like</fullName>
    </submittedName>
</protein>
<evidence type="ECO:0000313" key="5">
    <source>
        <dbReference type="Proteomes" id="UP001152795"/>
    </source>
</evidence>
<dbReference type="GO" id="GO:0006623">
    <property type="term" value="P:protein targeting to vacuole"/>
    <property type="evidence" value="ECO:0007669"/>
    <property type="project" value="TreeGrafter"/>
</dbReference>
<gene>
    <name evidence="4" type="ORF">PACLA_8A084069</name>
</gene>
<evidence type="ECO:0000313" key="4">
    <source>
        <dbReference type="EMBL" id="CAB4012283.1"/>
    </source>
</evidence>
<dbReference type="GO" id="GO:0045053">
    <property type="term" value="P:protein retention in Golgi apparatus"/>
    <property type="evidence" value="ECO:0007669"/>
    <property type="project" value="TreeGrafter"/>
</dbReference>
<dbReference type="EMBL" id="CACRXK020007450">
    <property type="protein sequence ID" value="CAB4012283.1"/>
    <property type="molecule type" value="Genomic_DNA"/>
</dbReference>
<accession>A0A6S7I6C0</accession>
<dbReference type="AlphaFoldDB" id="A0A6S7I6C0"/>
<dbReference type="InterPro" id="IPR026847">
    <property type="entry name" value="VPS13"/>
</dbReference>
<comment type="caution">
    <text evidence="4">The sequence shown here is derived from an EMBL/GenBank/DDBJ whole genome shotgun (WGS) entry which is preliminary data.</text>
</comment>